<keyword evidence="2" id="KW-1185">Reference proteome</keyword>
<comment type="caution">
    <text evidence="1">The sequence shown here is derived from an EMBL/GenBank/DDBJ whole genome shotgun (WGS) entry which is preliminary data.</text>
</comment>
<organism evidence="1 2">
    <name type="scientific">Conger conger</name>
    <name type="common">Conger eel</name>
    <name type="synonym">Muraena conger</name>
    <dbReference type="NCBI Taxonomy" id="82655"/>
    <lineage>
        <taxon>Eukaryota</taxon>
        <taxon>Metazoa</taxon>
        <taxon>Chordata</taxon>
        <taxon>Craniata</taxon>
        <taxon>Vertebrata</taxon>
        <taxon>Euteleostomi</taxon>
        <taxon>Actinopterygii</taxon>
        <taxon>Neopterygii</taxon>
        <taxon>Teleostei</taxon>
        <taxon>Anguilliformes</taxon>
        <taxon>Congridae</taxon>
        <taxon>Conger</taxon>
    </lineage>
</organism>
<evidence type="ECO:0000313" key="1">
    <source>
        <dbReference type="EMBL" id="KAJ8245235.1"/>
    </source>
</evidence>
<name>A0A9Q1HMJ5_CONCO</name>
<dbReference type="EMBL" id="JAFJMO010001028">
    <property type="protein sequence ID" value="KAJ8245235.1"/>
    <property type="molecule type" value="Genomic_DNA"/>
</dbReference>
<dbReference type="AlphaFoldDB" id="A0A9Q1HMJ5"/>
<accession>A0A9Q1HMJ5</accession>
<protein>
    <submittedName>
        <fullName evidence="1">Uncharacterized protein</fullName>
    </submittedName>
</protein>
<gene>
    <name evidence="1" type="ORF">COCON_G00235570</name>
</gene>
<reference evidence="1" key="1">
    <citation type="journal article" date="2023" name="Science">
        <title>Genome structures resolve the early diversification of teleost fishes.</title>
        <authorList>
            <person name="Parey E."/>
            <person name="Louis A."/>
            <person name="Montfort J."/>
            <person name="Bouchez O."/>
            <person name="Roques C."/>
            <person name="Iampietro C."/>
            <person name="Lluch J."/>
            <person name="Castinel A."/>
            <person name="Donnadieu C."/>
            <person name="Desvignes T."/>
            <person name="Floi Bucao C."/>
            <person name="Jouanno E."/>
            <person name="Wen M."/>
            <person name="Mejri S."/>
            <person name="Dirks R."/>
            <person name="Jansen H."/>
            <person name="Henkel C."/>
            <person name="Chen W.J."/>
            <person name="Zahm M."/>
            <person name="Cabau C."/>
            <person name="Klopp C."/>
            <person name="Thompson A.W."/>
            <person name="Robinson-Rechavi M."/>
            <person name="Braasch I."/>
            <person name="Lecointre G."/>
            <person name="Bobe J."/>
            <person name="Postlethwait J.H."/>
            <person name="Berthelot C."/>
            <person name="Roest Crollius H."/>
            <person name="Guiguen Y."/>
        </authorList>
    </citation>
    <scope>NUCLEOTIDE SEQUENCE</scope>
    <source>
        <strain evidence="1">Concon-B</strain>
    </source>
</reference>
<dbReference type="Proteomes" id="UP001152803">
    <property type="component" value="Unassembled WGS sequence"/>
</dbReference>
<evidence type="ECO:0000313" key="2">
    <source>
        <dbReference type="Proteomes" id="UP001152803"/>
    </source>
</evidence>
<proteinExistence type="predicted"/>
<sequence>MAFGRRSYLEQRTVDETKQETILPWSNAGLRALLKGPTAVRILLWLHQGSNH</sequence>